<dbReference type="AlphaFoldDB" id="A0A9N9G4K8"/>
<evidence type="ECO:0000313" key="1">
    <source>
        <dbReference type="EMBL" id="CAG8581101.1"/>
    </source>
</evidence>
<sequence length="263" mass="30867">MSTPHESTRLLRKQNDHQRHRVRLPTELLYLIITHLSTLPCPEKTLYACALSTRELCLYTIPFLWSQPFNYATRDNNYKIIDAYMSFFTDEEDYNLDPEVPIVKRHVPLFPYASFLKNLEFSNMIASVMSWCQKEGVRERLDGLSVTDLVEGNNDTDRVDNVNEDNLFNARTFLREYYRVRRIEEQVTHGLLLHFIKNNAKIHTLQIIGPEMSYGYHVMLMEPEIMNLFESLKTIEVASDGDDNDDSERSELIDELFVTCKTR</sequence>
<organism evidence="1 2">
    <name type="scientific">Paraglomus brasilianum</name>
    <dbReference type="NCBI Taxonomy" id="144538"/>
    <lineage>
        <taxon>Eukaryota</taxon>
        <taxon>Fungi</taxon>
        <taxon>Fungi incertae sedis</taxon>
        <taxon>Mucoromycota</taxon>
        <taxon>Glomeromycotina</taxon>
        <taxon>Glomeromycetes</taxon>
        <taxon>Paraglomerales</taxon>
        <taxon>Paraglomeraceae</taxon>
        <taxon>Paraglomus</taxon>
    </lineage>
</organism>
<proteinExistence type="predicted"/>
<dbReference type="OrthoDB" id="2388139at2759"/>
<dbReference type="Proteomes" id="UP000789739">
    <property type="component" value="Unassembled WGS sequence"/>
</dbReference>
<gene>
    <name evidence="1" type="ORF">PBRASI_LOCUS6623</name>
</gene>
<protein>
    <submittedName>
        <fullName evidence="1">1876_t:CDS:1</fullName>
    </submittedName>
</protein>
<reference evidence="1" key="1">
    <citation type="submission" date="2021-06" db="EMBL/GenBank/DDBJ databases">
        <authorList>
            <person name="Kallberg Y."/>
            <person name="Tangrot J."/>
            <person name="Rosling A."/>
        </authorList>
    </citation>
    <scope>NUCLEOTIDE SEQUENCE</scope>
    <source>
        <strain evidence="1">BR232B</strain>
    </source>
</reference>
<evidence type="ECO:0000313" key="2">
    <source>
        <dbReference type="Proteomes" id="UP000789739"/>
    </source>
</evidence>
<name>A0A9N9G4K8_9GLOM</name>
<comment type="caution">
    <text evidence="1">The sequence shown here is derived from an EMBL/GenBank/DDBJ whole genome shotgun (WGS) entry which is preliminary data.</text>
</comment>
<dbReference type="EMBL" id="CAJVPI010000901">
    <property type="protein sequence ID" value="CAG8581101.1"/>
    <property type="molecule type" value="Genomic_DNA"/>
</dbReference>
<accession>A0A9N9G4K8</accession>
<keyword evidence="2" id="KW-1185">Reference proteome</keyword>